<dbReference type="EMBL" id="GGMS01002199">
    <property type="protein sequence ID" value="MBY71402.1"/>
    <property type="molecule type" value="Transcribed_RNA"/>
</dbReference>
<dbReference type="Pfam" id="PF00171">
    <property type="entry name" value="Aldedh"/>
    <property type="match status" value="1"/>
</dbReference>
<dbReference type="AlphaFoldDB" id="A0A2S2Q2L0"/>
<dbReference type="InterPro" id="IPR029510">
    <property type="entry name" value="Ald_DH_CS_GLU"/>
</dbReference>
<dbReference type="FunFam" id="3.40.605.10:FF:000026">
    <property type="entry name" value="Aldehyde dehydrogenase, putative"/>
    <property type="match status" value="1"/>
</dbReference>
<dbReference type="SUPFAM" id="SSF53720">
    <property type="entry name" value="ALDH-like"/>
    <property type="match status" value="1"/>
</dbReference>
<gene>
    <name evidence="6" type="primary">Aldh2</name>
    <name evidence="8" type="synonym">LOC112682729</name>
    <name evidence="6" type="ORF">g.135807</name>
</gene>
<dbReference type="InterPro" id="IPR015590">
    <property type="entry name" value="Aldehyde_DH_dom"/>
</dbReference>
<dbReference type="InterPro" id="IPR016160">
    <property type="entry name" value="Ald_DH_CS_CYS"/>
</dbReference>
<evidence type="ECO:0000313" key="6">
    <source>
        <dbReference type="EMBL" id="MBY71402.1"/>
    </source>
</evidence>
<dbReference type="PANTHER" id="PTHR11699">
    <property type="entry name" value="ALDEHYDE DEHYDROGENASE-RELATED"/>
    <property type="match status" value="1"/>
</dbReference>
<evidence type="ECO:0000256" key="4">
    <source>
        <dbReference type="RuleBase" id="RU003345"/>
    </source>
</evidence>
<dbReference type="RefSeq" id="XP_025409202.1">
    <property type="nucleotide sequence ID" value="XM_025553417.1"/>
</dbReference>
<accession>A0A2S2Q2L0</accession>
<dbReference type="OrthoDB" id="310895at2759"/>
<evidence type="ECO:0000259" key="5">
    <source>
        <dbReference type="Pfam" id="PF00171"/>
    </source>
</evidence>
<evidence type="ECO:0000256" key="3">
    <source>
        <dbReference type="PROSITE-ProRule" id="PRU10007"/>
    </source>
</evidence>
<reference evidence="8" key="2">
    <citation type="submission" date="2025-04" db="UniProtKB">
        <authorList>
            <consortium name="RefSeq"/>
        </authorList>
    </citation>
    <scope>IDENTIFICATION</scope>
    <source>
        <tissue evidence="8">Whole body</tissue>
    </source>
</reference>
<dbReference type="Proteomes" id="UP000694846">
    <property type="component" value="Unplaced"/>
</dbReference>
<dbReference type="InterPro" id="IPR016162">
    <property type="entry name" value="Ald_DH_N"/>
</dbReference>
<evidence type="ECO:0000256" key="1">
    <source>
        <dbReference type="ARBA" id="ARBA00009986"/>
    </source>
</evidence>
<evidence type="ECO:0000313" key="8">
    <source>
        <dbReference type="RefSeq" id="XP_025409202.1"/>
    </source>
</evidence>
<feature type="active site" evidence="3">
    <location>
        <position position="283"/>
    </location>
</feature>
<dbReference type="FunFam" id="3.40.309.10:FF:000001">
    <property type="entry name" value="Mitochondrial aldehyde dehydrogenase 2"/>
    <property type="match status" value="1"/>
</dbReference>
<proteinExistence type="inferred from homology"/>
<evidence type="ECO:0000313" key="7">
    <source>
        <dbReference type="Proteomes" id="UP000694846"/>
    </source>
</evidence>
<dbReference type="GO" id="GO:0016620">
    <property type="term" value="F:oxidoreductase activity, acting on the aldehyde or oxo group of donors, NAD or NADP as acceptor"/>
    <property type="evidence" value="ECO:0007669"/>
    <property type="project" value="InterPro"/>
</dbReference>
<name>A0A2S2Q2L0_9HEMI</name>
<dbReference type="InterPro" id="IPR016161">
    <property type="entry name" value="Ald_DH/histidinol_DH"/>
</dbReference>
<dbReference type="PROSITE" id="PS00687">
    <property type="entry name" value="ALDEHYDE_DEHYDR_GLU"/>
    <property type="match status" value="1"/>
</dbReference>
<dbReference type="CDD" id="cd07141">
    <property type="entry name" value="ALDH_F1AB_F2_RALDH1"/>
    <property type="match status" value="1"/>
</dbReference>
<sequence>MFRFANKISRSSVSAIQKCFASNAPKPIINPPIKYTELFINNEFVKSSSGKTFDTLNPATGEVIAQVQEGNDVDINNAVTAAQEAFKLGSPWRTMDASKRGVLLHKLADLMQRDSVYLATLEALDNGKPFSVASSDDVPFSVSVLRYFAGWADKNHGKVVPIDGNYFAYTRHEPVGVCGQIIPWNFPLLMLAWKIGPALAMGNVVVLKPAEQTPLTALYIASLVKEAGFPPGVLNIIPGYGSAGKAIVDHLGVDKVAFTGSTEVGQLIAQGAAKSNLKRVSLELGGKSPNIVFSDSDIDYAVEGAHFGLFYNMGQCCCAGSRTYVQDSIYDEFVEKSAKRAEKRIVGDQFDPKTHQGPQVDEEQLNKILEMIDSGKKQGASLVAGGSRIGNKGYFVQPTVFADVKDDMKIAKEEIFGPVQQILKFSDFDEVISRANNSDYGLAAAVFSKNIDIVNKTVQSFRAGTVWVNCYNVLGVHAPFGGYKMSGHGREMSEYGLQQYTEVKTVIVATPQKNN</sequence>
<reference evidence="6" key="1">
    <citation type="submission" date="2018-04" db="EMBL/GenBank/DDBJ databases">
        <title>Transcriptome assembly of Sipha flava.</title>
        <authorList>
            <person name="Scully E.D."/>
            <person name="Geib S.M."/>
            <person name="Palmer N.A."/>
            <person name="Koch K."/>
            <person name="Bradshaw J."/>
            <person name="Heng-Moss T."/>
            <person name="Sarath G."/>
        </authorList>
    </citation>
    <scope>NUCLEOTIDE SEQUENCE</scope>
</reference>
<dbReference type="FunFam" id="3.40.605.10:FF:000050">
    <property type="entry name" value="Aldehyde dehydrogenase, mitochondrial"/>
    <property type="match status" value="1"/>
</dbReference>
<evidence type="ECO:0000256" key="2">
    <source>
        <dbReference type="ARBA" id="ARBA00023002"/>
    </source>
</evidence>
<keyword evidence="7" id="KW-1185">Reference proteome</keyword>
<dbReference type="InterPro" id="IPR016163">
    <property type="entry name" value="Ald_DH_C"/>
</dbReference>
<keyword evidence="2 4" id="KW-0560">Oxidoreductase</keyword>
<comment type="similarity">
    <text evidence="1 4">Belongs to the aldehyde dehydrogenase family.</text>
</comment>
<feature type="domain" description="Aldehyde dehydrogenase" evidence="5">
    <location>
        <begin position="44"/>
        <end position="506"/>
    </location>
</feature>
<protein>
    <submittedName>
        <fullName evidence="6 8">Aldehyde dehydrogenase</fullName>
    </submittedName>
</protein>
<dbReference type="Gene3D" id="3.40.605.10">
    <property type="entry name" value="Aldehyde Dehydrogenase, Chain A, domain 1"/>
    <property type="match status" value="1"/>
</dbReference>
<dbReference type="PROSITE" id="PS00070">
    <property type="entry name" value="ALDEHYDE_DEHYDR_CYS"/>
    <property type="match status" value="1"/>
</dbReference>
<dbReference type="Gene3D" id="3.40.309.10">
    <property type="entry name" value="Aldehyde Dehydrogenase, Chain A, domain 2"/>
    <property type="match status" value="1"/>
</dbReference>
<organism evidence="6">
    <name type="scientific">Sipha flava</name>
    <name type="common">yellow sugarcane aphid</name>
    <dbReference type="NCBI Taxonomy" id="143950"/>
    <lineage>
        <taxon>Eukaryota</taxon>
        <taxon>Metazoa</taxon>
        <taxon>Ecdysozoa</taxon>
        <taxon>Arthropoda</taxon>
        <taxon>Hexapoda</taxon>
        <taxon>Insecta</taxon>
        <taxon>Pterygota</taxon>
        <taxon>Neoptera</taxon>
        <taxon>Paraneoptera</taxon>
        <taxon>Hemiptera</taxon>
        <taxon>Sternorrhyncha</taxon>
        <taxon>Aphidomorpha</taxon>
        <taxon>Aphidoidea</taxon>
        <taxon>Aphididae</taxon>
        <taxon>Sipha</taxon>
    </lineage>
</organism>